<keyword evidence="1" id="KW-0472">Membrane</keyword>
<proteinExistence type="predicted"/>
<dbReference type="AlphaFoldDB" id="A0A3P6QHQ0"/>
<reference evidence="2 3" key="1">
    <citation type="submission" date="2018-11" db="EMBL/GenBank/DDBJ databases">
        <authorList>
            <consortium name="Pathogen Informatics"/>
        </authorList>
    </citation>
    <scope>NUCLEOTIDE SEQUENCE [LARGE SCALE GENOMIC DNA]</scope>
</reference>
<organism evidence="2 3">
    <name type="scientific">Dibothriocephalus latus</name>
    <name type="common">Fish tapeworm</name>
    <name type="synonym">Diphyllobothrium latum</name>
    <dbReference type="NCBI Taxonomy" id="60516"/>
    <lineage>
        <taxon>Eukaryota</taxon>
        <taxon>Metazoa</taxon>
        <taxon>Spiralia</taxon>
        <taxon>Lophotrochozoa</taxon>
        <taxon>Platyhelminthes</taxon>
        <taxon>Cestoda</taxon>
        <taxon>Eucestoda</taxon>
        <taxon>Diphyllobothriidea</taxon>
        <taxon>Diphyllobothriidae</taxon>
        <taxon>Dibothriocephalus</taxon>
    </lineage>
</organism>
<evidence type="ECO:0000256" key="1">
    <source>
        <dbReference type="SAM" id="Phobius"/>
    </source>
</evidence>
<keyword evidence="1" id="KW-1133">Transmembrane helix</keyword>
<dbReference type="Proteomes" id="UP000281553">
    <property type="component" value="Unassembled WGS sequence"/>
</dbReference>
<dbReference type="OrthoDB" id="1430630at2759"/>
<dbReference type="EMBL" id="UYRU01010237">
    <property type="protein sequence ID" value="VDK45197.1"/>
    <property type="molecule type" value="Genomic_DNA"/>
</dbReference>
<keyword evidence="1" id="KW-0812">Transmembrane</keyword>
<sequence>MTANKPEMANLVSLVFVDNVLMPILLAVLRHRLECDLQRHHGRPSVSSQVSVYSCLPLYIPDQEPARQRARGSMVRAFDSDQTLTSSQNYRRLPKPPHEGPQCYKGTNFNLLVTKPEKDANCSVTSEPATQILRFVFKEGMC</sequence>
<accession>A0A3P6QHQ0</accession>
<protein>
    <submittedName>
        <fullName evidence="2">Uncharacterized protein</fullName>
    </submittedName>
</protein>
<gene>
    <name evidence="2" type="ORF">DILT_LOCUS1487</name>
</gene>
<name>A0A3P6QHQ0_DIBLA</name>
<feature type="transmembrane region" description="Helical" evidence="1">
    <location>
        <begin position="12"/>
        <end position="29"/>
    </location>
</feature>
<keyword evidence="3" id="KW-1185">Reference proteome</keyword>
<evidence type="ECO:0000313" key="2">
    <source>
        <dbReference type="EMBL" id="VDK45197.1"/>
    </source>
</evidence>
<evidence type="ECO:0000313" key="3">
    <source>
        <dbReference type="Proteomes" id="UP000281553"/>
    </source>
</evidence>